<dbReference type="PRINTS" id="PR00344">
    <property type="entry name" value="BCTRLSENSOR"/>
</dbReference>
<dbReference type="InterPro" id="IPR036890">
    <property type="entry name" value="HATPase_C_sf"/>
</dbReference>
<dbReference type="Proteomes" id="UP000427906">
    <property type="component" value="Chromosome"/>
</dbReference>
<feature type="domain" description="Histidine kinase" evidence="15">
    <location>
        <begin position="334"/>
        <end position="551"/>
    </location>
</feature>
<feature type="transmembrane region" description="Helical" evidence="14">
    <location>
        <begin position="12"/>
        <end position="34"/>
    </location>
</feature>
<dbReference type="PANTHER" id="PTHR43065:SF46">
    <property type="entry name" value="C4-DICARBOXYLATE TRANSPORT SENSOR PROTEIN DCTB"/>
    <property type="match status" value="1"/>
</dbReference>
<evidence type="ECO:0000313" key="17">
    <source>
        <dbReference type="Proteomes" id="UP000427906"/>
    </source>
</evidence>
<evidence type="ECO:0000256" key="1">
    <source>
        <dbReference type="ARBA" id="ARBA00000085"/>
    </source>
</evidence>
<evidence type="ECO:0000256" key="11">
    <source>
        <dbReference type="ARBA" id="ARBA00022989"/>
    </source>
</evidence>
<dbReference type="PROSITE" id="PS50109">
    <property type="entry name" value="HIS_KIN"/>
    <property type="match status" value="1"/>
</dbReference>
<dbReference type="Gene3D" id="1.10.287.130">
    <property type="match status" value="1"/>
</dbReference>
<dbReference type="GO" id="GO:0005886">
    <property type="term" value="C:plasma membrane"/>
    <property type="evidence" value="ECO:0007669"/>
    <property type="project" value="UniProtKB-SubCell"/>
</dbReference>
<dbReference type="InterPro" id="IPR033479">
    <property type="entry name" value="dCache_1"/>
</dbReference>
<keyword evidence="10" id="KW-0067">ATP-binding</keyword>
<dbReference type="GO" id="GO:0000155">
    <property type="term" value="F:phosphorelay sensor kinase activity"/>
    <property type="evidence" value="ECO:0007669"/>
    <property type="project" value="InterPro"/>
</dbReference>
<dbReference type="InterPro" id="IPR036097">
    <property type="entry name" value="HisK_dim/P_sf"/>
</dbReference>
<evidence type="ECO:0000256" key="4">
    <source>
        <dbReference type="ARBA" id="ARBA00022475"/>
    </source>
</evidence>
<dbReference type="Gene3D" id="3.30.565.10">
    <property type="entry name" value="Histidine kinase-like ATPase, C-terminal domain"/>
    <property type="match status" value="1"/>
</dbReference>
<reference evidence="16 17" key="1">
    <citation type="submission" date="2019-11" db="EMBL/GenBank/DDBJ databases">
        <title>Comparative genomics of hydrocarbon-degrading Desulfosarcina strains.</title>
        <authorList>
            <person name="Watanabe M."/>
            <person name="Kojima H."/>
            <person name="Fukui M."/>
        </authorList>
    </citation>
    <scope>NUCLEOTIDE SEQUENCE [LARGE SCALE GENOMIC DNA]</scope>
    <source>
        <strain evidence="16 17">PL12</strain>
    </source>
</reference>
<dbReference type="SMART" id="SM00388">
    <property type="entry name" value="HisKA"/>
    <property type="match status" value="1"/>
</dbReference>
<keyword evidence="4" id="KW-1003">Cell membrane</keyword>
<evidence type="ECO:0000256" key="14">
    <source>
        <dbReference type="SAM" id="Phobius"/>
    </source>
</evidence>
<keyword evidence="17" id="KW-1185">Reference proteome</keyword>
<dbReference type="RefSeq" id="WP_155314998.1">
    <property type="nucleotide sequence ID" value="NZ_AP021874.1"/>
</dbReference>
<evidence type="ECO:0000256" key="3">
    <source>
        <dbReference type="ARBA" id="ARBA00012438"/>
    </source>
</evidence>
<dbReference type="CDD" id="cd00082">
    <property type="entry name" value="HisKA"/>
    <property type="match status" value="1"/>
</dbReference>
<evidence type="ECO:0000256" key="12">
    <source>
        <dbReference type="ARBA" id="ARBA00023012"/>
    </source>
</evidence>
<evidence type="ECO:0000256" key="13">
    <source>
        <dbReference type="ARBA" id="ARBA00023136"/>
    </source>
</evidence>
<keyword evidence="5" id="KW-0597">Phosphoprotein</keyword>
<organism evidence="16 17">
    <name type="scientific">Desulfosarcina alkanivorans</name>
    <dbReference type="NCBI Taxonomy" id="571177"/>
    <lineage>
        <taxon>Bacteria</taxon>
        <taxon>Pseudomonadati</taxon>
        <taxon>Thermodesulfobacteriota</taxon>
        <taxon>Desulfobacteria</taxon>
        <taxon>Desulfobacterales</taxon>
        <taxon>Desulfosarcinaceae</taxon>
        <taxon>Desulfosarcina</taxon>
    </lineage>
</organism>
<sequence>MKRLLYKNLRLKLISITLAVSIGPLILLGMAIYYQFGKLYAERIEDQIHHLSRSQSNAVEVFLRERTTILAMIVATQSFDELSNQENLSRLFWQINQRADGLGLVDLGVIDNKGNQLAYSGPYNLKGLNYYQQPWFDEVLRQGKFISNVFMGFRQVPHVIIAVKGACNNDCWILRATIDSEIFNRLVRNAQVGTSGDAYIVNREGVFQTSPRFDGAILGPSGIDTQRFGEGTTVIEIKQAGADTRYIGGAWLKDNDWMLVISQIAGQERGWLVKARNTEILIIATGCLVIFLAIVLISHTLVGHLEATDREMNELNSQLIQQDKLAALGKMAAGIAHEINNPLAVIGEKAGWMEDLLAEEEFRQSDNYREFAASITKIEEHVDRARKITHSMLGFARRMEPRLDDVEVNRVLDQTIDILANHARINDIEIRKHFADRLPVIASDQSQLQQVFMNLINNAVDAIGSDGTIDITTQLNKDVIRIIIQDDGPGIDPAILKKIFDPFFTTKHDGRGTGLGLSISYSIIEKLGGRITVKNNDGAGTEFIVHLPVVLPEKK</sequence>
<evidence type="ECO:0000256" key="5">
    <source>
        <dbReference type="ARBA" id="ARBA00022553"/>
    </source>
</evidence>
<evidence type="ECO:0000256" key="2">
    <source>
        <dbReference type="ARBA" id="ARBA00004651"/>
    </source>
</evidence>
<dbReference type="InterPro" id="IPR004358">
    <property type="entry name" value="Sig_transdc_His_kin-like_C"/>
</dbReference>
<comment type="catalytic activity">
    <reaction evidence="1">
        <text>ATP + protein L-histidine = ADP + protein N-phospho-L-histidine.</text>
        <dbReference type="EC" id="2.7.13.3"/>
    </reaction>
</comment>
<dbReference type="SMART" id="SM00387">
    <property type="entry name" value="HATPase_c"/>
    <property type="match status" value="1"/>
</dbReference>
<comment type="subcellular location">
    <subcellularLocation>
        <location evidence="2">Cell membrane</location>
        <topology evidence="2">Multi-pass membrane protein</topology>
    </subcellularLocation>
</comment>
<proteinExistence type="predicted"/>
<evidence type="ECO:0000256" key="6">
    <source>
        <dbReference type="ARBA" id="ARBA00022679"/>
    </source>
</evidence>
<dbReference type="EC" id="2.7.13.3" evidence="3"/>
<evidence type="ECO:0000259" key="15">
    <source>
        <dbReference type="PROSITE" id="PS50109"/>
    </source>
</evidence>
<dbReference type="OrthoDB" id="9777714at2"/>
<dbReference type="EMBL" id="AP021874">
    <property type="protein sequence ID" value="BBO66659.1"/>
    <property type="molecule type" value="Genomic_DNA"/>
</dbReference>
<keyword evidence="6" id="KW-0808">Transferase</keyword>
<dbReference type="PANTHER" id="PTHR43065">
    <property type="entry name" value="SENSOR HISTIDINE KINASE"/>
    <property type="match status" value="1"/>
</dbReference>
<gene>
    <name evidence="16" type="ORF">DSCA_05890</name>
</gene>
<keyword evidence="12" id="KW-0902">Two-component regulatory system</keyword>
<dbReference type="CDD" id="cd18774">
    <property type="entry name" value="PDC2_HK_sensor"/>
    <property type="match status" value="1"/>
</dbReference>
<dbReference type="Pfam" id="PF02743">
    <property type="entry name" value="dCache_1"/>
    <property type="match status" value="1"/>
</dbReference>
<keyword evidence="7 14" id="KW-0812">Transmembrane</keyword>
<evidence type="ECO:0000256" key="9">
    <source>
        <dbReference type="ARBA" id="ARBA00022777"/>
    </source>
</evidence>
<keyword evidence="11 14" id="KW-1133">Transmembrane helix</keyword>
<dbReference type="GO" id="GO:0005524">
    <property type="term" value="F:ATP binding"/>
    <property type="evidence" value="ECO:0007669"/>
    <property type="project" value="UniProtKB-KW"/>
</dbReference>
<evidence type="ECO:0000256" key="8">
    <source>
        <dbReference type="ARBA" id="ARBA00022741"/>
    </source>
</evidence>
<accession>A0A5K7YFW1</accession>
<feature type="transmembrane region" description="Helical" evidence="14">
    <location>
        <begin position="280"/>
        <end position="302"/>
    </location>
</feature>
<dbReference type="KEGG" id="dalk:DSCA_05890"/>
<dbReference type="InterPro" id="IPR003661">
    <property type="entry name" value="HisK_dim/P_dom"/>
</dbReference>
<keyword evidence="8" id="KW-0547">Nucleotide-binding</keyword>
<dbReference type="Pfam" id="PF02518">
    <property type="entry name" value="HATPase_c"/>
    <property type="match status" value="1"/>
</dbReference>
<evidence type="ECO:0000256" key="7">
    <source>
        <dbReference type="ARBA" id="ARBA00022692"/>
    </source>
</evidence>
<evidence type="ECO:0000313" key="16">
    <source>
        <dbReference type="EMBL" id="BBO66659.1"/>
    </source>
</evidence>
<dbReference type="InterPro" id="IPR005467">
    <property type="entry name" value="His_kinase_dom"/>
</dbReference>
<keyword evidence="9 16" id="KW-0418">Kinase</keyword>
<dbReference type="Pfam" id="PF00512">
    <property type="entry name" value="HisKA"/>
    <property type="match status" value="1"/>
</dbReference>
<keyword evidence="13 14" id="KW-0472">Membrane</keyword>
<dbReference type="AlphaFoldDB" id="A0A5K7YFW1"/>
<dbReference type="InterPro" id="IPR003594">
    <property type="entry name" value="HATPase_dom"/>
</dbReference>
<dbReference type="SUPFAM" id="SSF47384">
    <property type="entry name" value="Homodimeric domain of signal transducing histidine kinase"/>
    <property type="match status" value="1"/>
</dbReference>
<dbReference type="SUPFAM" id="SSF55874">
    <property type="entry name" value="ATPase domain of HSP90 chaperone/DNA topoisomerase II/histidine kinase"/>
    <property type="match status" value="1"/>
</dbReference>
<protein>
    <recommendedName>
        <fullName evidence="3">histidine kinase</fullName>
        <ecNumber evidence="3">2.7.13.3</ecNumber>
    </recommendedName>
</protein>
<evidence type="ECO:0000256" key="10">
    <source>
        <dbReference type="ARBA" id="ARBA00022840"/>
    </source>
</evidence>
<name>A0A5K7YFW1_9BACT</name>